<dbReference type="Proteomes" id="UP000488295">
    <property type="component" value="Unassembled WGS sequence"/>
</dbReference>
<accession>A0A9X5ALH8</accession>
<name>A0A9X5ALH8_LACJH</name>
<proteinExistence type="predicted"/>
<dbReference type="AlphaFoldDB" id="A0A9X5ALH8"/>
<evidence type="ECO:0000313" key="1">
    <source>
        <dbReference type="EMBL" id="MTE03651.1"/>
    </source>
</evidence>
<reference evidence="1 2" key="1">
    <citation type="submission" date="2019-11" db="EMBL/GenBank/DDBJ databases">
        <title>Gastrointestinal microbiota of Peromyscus leucopus.</title>
        <authorList>
            <person name="Milovic A."/>
            <person name="Bassam K."/>
            <person name="Barbour A.G."/>
        </authorList>
    </citation>
    <scope>NUCLEOTIDE SEQUENCE [LARGE SCALE GENOMIC DNA]</scope>
    <source>
        <strain evidence="1 2">LL8</strain>
    </source>
</reference>
<gene>
    <name evidence="1" type="ORF">GJU95_07705</name>
</gene>
<evidence type="ECO:0000313" key="2">
    <source>
        <dbReference type="Proteomes" id="UP000488295"/>
    </source>
</evidence>
<dbReference type="RefSeq" id="WP_155692820.1">
    <property type="nucleotide sequence ID" value="NZ_WKKC01000021.1"/>
</dbReference>
<organism evidence="1 2">
    <name type="scientific">Lactobacillus johnsonii</name>
    <dbReference type="NCBI Taxonomy" id="33959"/>
    <lineage>
        <taxon>Bacteria</taxon>
        <taxon>Bacillati</taxon>
        <taxon>Bacillota</taxon>
        <taxon>Bacilli</taxon>
        <taxon>Lactobacillales</taxon>
        <taxon>Lactobacillaceae</taxon>
        <taxon>Lactobacillus</taxon>
    </lineage>
</organism>
<sequence length="103" mass="11799">MSKKPLVRKVKRGAEISHDTSYSVAGIPESDKLKKETTTISVSLATRNKIKSLRRIYKTKTVNETLDKMLDQYVESNLDQDLRQEFVKNLKVLNSVDELTLDD</sequence>
<comment type="caution">
    <text evidence="1">The sequence shown here is derived from an EMBL/GenBank/DDBJ whole genome shotgun (WGS) entry which is preliminary data.</text>
</comment>
<dbReference type="EMBL" id="WKKC01000021">
    <property type="protein sequence ID" value="MTE03651.1"/>
    <property type="molecule type" value="Genomic_DNA"/>
</dbReference>
<protein>
    <submittedName>
        <fullName evidence="1">Uncharacterized protein</fullName>
    </submittedName>
</protein>